<organism evidence="1">
    <name type="scientific">Klebsiella phage Kpn74</name>
    <dbReference type="NCBI Taxonomy" id="3044026"/>
    <lineage>
        <taxon>Viruses</taxon>
        <taxon>Duplodnaviria</taxon>
        <taxon>Heunggongvirae</taxon>
        <taxon>Uroviricota</taxon>
        <taxon>Caudoviricetes</taxon>
    </lineage>
</organism>
<accession>A0AAT9V595</accession>
<dbReference type="Pfam" id="PF06323">
    <property type="entry name" value="Phage_antiter_Q"/>
    <property type="match status" value="1"/>
</dbReference>
<protein>
    <submittedName>
        <fullName evidence="1">Uncharacterized protein</fullName>
    </submittedName>
</protein>
<proteinExistence type="predicted"/>
<evidence type="ECO:0000313" key="1">
    <source>
        <dbReference type="EMBL" id="WJE88339.1"/>
    </source>
</evidence>
<reference evidence="1" key="1">
    <citation type="journal article" date="2024" name="Can. J. Microbiol.">
        <title>Biological and genomic characteristics of three novel bacteriophages and a phage-plasmid of Klebsiella pneumoniae.</title>
        <authorList>
            <person name="Uskudar-Guclu A."/>
            <person name="Unlu S."/>
            <person name="Salih-Dogan H."/>
            <person name="Yalcin S."/>
            <person name="Basustaoglu A."/>
        </authorList>
    </citation>
    <scope>NUCLEOTIDE SEQUENCE</scope>
</reference>
<dbReference type="InterPro" id="IPR010455">
    <property type="entry name" value="Phage_82_GpQ"/>
</dbReference>
<name>A0AAT9V595_9CAUD</name>
<dbReference type="EMBL" id="OQ790078">
    <property type="protein sequence ID" value="WJE88339.1"/>
    <property type="molecule type" value="Genomic_DNA"/>
</dbReference>
<sequence length="59" mass="6677">MKEATKKKMRNLTYYAIQQVKASILRGEDVDPLREDEHISLCLISPSIAGVRIIKNAGY</sequence>